<feature type="transmembrane region" description="Helical" evidence="2">
    <location>
        <begin position="234"/>
        <end position="253"/>
    </location>
</feature>
<organism evidence="3 4">
    <name type="scientific">Leadbettera azotonutricia (strain ATCC BAA-888 / DSM 13862 / ZAS-9)</name>
    <name type="common">Treponema azotonutricium</name>
    <dbReference type="NCBI Taxonomy" id="545695"/>
    <lineage>
        <taxon>Bacteria</taxon>
        <taxon>Pseudomonadati</taxon>
        <taxon>Spirochaetota</taxon>
        <taxon>Spirochaetia</taxon>
        <taxon>Spirochaetales</taxon>
        <taxon>Breznakiellaceae</taxon>
        <taxon>Leadbettera</taxon>
    </lineage>
</organism>
<feature type="repeat" description="TPR" evidence="1">
    <location>
        <begin position="313"/>
        <end position="346"/>
    </location>
</feature>
<accession>F5Y9P3</accession>
<keyword evidence="2" id="KW-0812">Transmembrane</keyword>
<reference evidence="4" key="1">
    <citation type="submission" date="2009-12" db="EMBL/GenBank/DDBJ databases">
        <title>Complete sequence of Treponema azotonutricium strain ZAS-9.</title>
        <authorList>
            <person name="Tetu S.G."/>
            <person name="Matson E."/>
            <person name="Ren Q."/>
            <person name="Seshadri R."/>
            <person name="Elbourne L."/>
            <person name="Hassan K.A."/>
            <person name="Durkin A."/>
            <person name="Radune D."/>
            <person name="Mohamoud Y."/>
            <person name="Shay R."/>
            <person name="Jin S."/>
            <person name="Zhang X."/>
            <person name="Lucey K."/>
            <person name="Ballor N.R."/>
            <person name="Ottesen E."/>
            <person name="Rosenthal R."/>
            <person name="Allen A."/>
            <person name="Leadbetter J.R."/>
            <person name="Paulsen I.T."/>
        </authorList>
    </citation>
    <scope>NUCLEOTIDE SEQUENCE [LARGE SCALE GENOMIC DNA]</scope>
    <source>
        <strain evidence="4">ATCC BAA-888 / DSM 13862 / ZAS-9</strain>
    </source>
</reference>
<dbReference type="Proteomes" id="UP000009222">
    <property type="component" value="Chromosome"/>
</dbReference>
<sequence>MTKSRIWNMFTIVLFVIILTGCAKEVKILPPLDKKMAEEECAVLIIPADAKVMRINGEKRGLFSSWGVGFWSSGLLGSKAVTLLVPPGKYTILFKYSHPLDGWSVKNLECIEDMVAGKMYMISVSLDEKAEHGTTFSAINVATSFVRDQIVDLIPLIEHIPRPNPKGVVYHINEIDQVAFNQYLLEENIYRKNATGILLLGLLVGVLWFFIISFGLRLLGYFLFMGKFESSHTVASFMLAIGMVVAGIFIVNYNSSGTFSLYLLSTFLIGIGISRWNAGADSNKSGIEKQKKEDWYGAVSNFTEAIKVAPYTAIYIYNRGISYTHLQEWGKAIADLTYAAKLSPNNNKIKKDLEQVQDLVAQKG</sequence>
<evidence type="ECO:0000313" key="4">
    <source>
        <dbReference type="Proteomes" id="UP000009222"/>
    </source>
</evidence>
<proteinExistence type="predicted"/>
<dbReference type="AlphaFoldDB" id="F5Y9P3"/>
<dbReference type="HOGENOM" id="CLU_760624_0_0_12"/>
<name>F5Y9P3_LEAAZ</name>
<dbReference type="SMART" id="SM00028">
    <property type="entry name" value="TPR"/>
    <property type="match status" value="2"/>
</dbReference>
<dbReference type="InterPro" id="IPR011990">
    <property type="entry name" value="TPR-like_helical_dom_sf"/>
</dbReference>
<dbReference type="RefSeq" id="WP_015711182.1">
    <property type="nucleotide sequence ID" value="NC_015577.1"/>
</dbReference>
<dbReference type="InParanoid" id="F5Y9P3"/>
<keyword evidence="2" id="KW-1133">Transmembrane helix</keyword>
<dbReference type="InterPro" id="IPR019734">
    <property type="entry name" value="TPR_rpt"/>
</dbReference>
<protein>
    <submittedName>
        <fullName evidence="3">Tetratricopeptide repeat domain protein</fullName>
    </submittedName>
</protein>
<dbReference type="OrthoDB" id="417642at2"/>
<dbReference type="SUPFAM" id="SSF48452">
    <property type="entry name" value="TPR-like"/>
    <property type="match status" value="1"/>
</dbReference>
<dbReference type="STRING" id="545695.TREAZ_0785"/>
<dbReference type="Gene3D" id="1.25.40.10">
    <property type="entry name" value="Tetratricopeptide repeat domain"/>
    <property type="match status" value="1"/>
</dbReference>
<feature type="transmembrane region" description="Helical" evidence="2">
    <location>
        <begin position="259"/>
        <end position="278"/>
    </location>
</feature>
<dbReference type="EMBL" id="CP001841">
    <property type="protein sequence ID" value="AEF80440.1"/>
    <property type="molecule type" value="Genomic_DNA"/>
</dbReference>
<dbReference type="PROSITE" id="PS50005">
    <property type="entry name" value="TPR"/>
    <property type="match status" value="1"/>
</dbReference>
<evidence type="ECO:0000256" key="1">
    <source>
        <dbReference type="PROSITE-ProRule" id="PRU00339"/>
    </source>
</evidence>
<keyword evidence="4" id="KW-1185">Reference proteome</keyword>
<evidence type="ECO:0000313" key="3">
    <source>
        <dbReference type="EMBL" id="AEF80440.1"/>
    </source>
</evidence>
<keyword evidence="2" id="KW-0472">Membrane</keyword>
<keyword evidence="1" id="KW-0802">TPR repeat</keyword>
<dbReference type="KEGG" id="taz:TREAZ_0785"/>
<reference evidence="3 4" key="2">
    <citation type="journal article" date="2011" name="ISME J.">
        <title>RNA-seq reveals cooperative metabolic interactions between two termite-gut spirochete species in co-culture.</title>
        <authorList>
            <person name="Rosenthal A.Z."/>
            <person name="Matson E.G."/>
            <person name="Eldar A."/>
            <person name="Leadbetter J.R."/>
        </authorList>
    </citation>
    <scope>NUCLEOTIDE SEQUENCE [LARGE SCALE GENOMIC DNA]</scope>
    <source>
        <strain evidence="4">ATCC BAA-888 / DSM 13862 / ZAS-9</strain>
    </source>
</reference>
<dbReference type="PROSITE" id="PS51257">
    <property type="entry name" value="PROKAR_LIPOPROTEIN"/>
    <property type="match status" value="1"/>
</dbReference>
<gene>
    <name evidence="3" type="ordered locus">TREAZ_0785</name>
</gene>
<feature type="transmembrane region" description="Helical" evidence="2">
    <location>
        <begin position="197"/>
        <end position="222"/>
    </location>
</feature>
<evidence type="ECO:0000256" key="2">
    <source>
        <dbReference type="SAM" id="Phobius"/>
    </source>
</evidence>